<proteinExistence type="predicted"/>
<reference evidence="3 4" key="1">
    <citation type="submission" date="2015-04" db="EMBL/GenBank/DDBJ databases">
        <title>The complete genome sequence of the rumen methanogen Methanobrevibacter millerae SM9.</title>
        <authorList>
            <person name="Leahy S.C."/>
            <person name="Kelly W.J."/>
            <person name="Pacheco D.M."/>
            <person name="Li D."/>
            <person name="Altermann E."/>
            <person name="Attwood G.T."/>
        </authorList>
    </citation>
    <scope>NUCLEOTIDE SEQUENCE [LARGE SCALE GENOMIC DNA]</scope>
    <source>
        <strain evidence="3 4">SM9</strain>
    </source>
</reference>
<keyword evidence="4" id="KW-1185">Reference proteome</keyword>
<name>A0A0U2L6E3_9EURY</name>
<dbReference type="Gene3D" id="3.10.310.30">
    <property type="match status" value="1"/>
</dbReference>
<dbReference type="KEGG" id="mmil:sm9_1574"/>
<keyword evidence="3" id="KW-0269">Exonuclease</keyword>
<dbReference type="GO" id="GO:0003676">
    <property type="term" value="F:nucleic acid binding"/>
    <property type="evidence" value="ECO:0007669"/>
    <property type="project" value="InterPro"/>
</dbReference>
<dbReference type="Gene3D" id="3.90.1640.30">
    <property type="match status" value="1"/>
</dbReference>
<keyword evidence="3" id="KW-0540">Nuclease</keyword>
<dbReference type="EMBL" id="CP011266">
    <property type="protein sequence ID" value="ALT69342.1"/>
    <property type="molecule type" value="Genomic_DNA"/>
</dbReference>
<dbReference type="Pfam" id="PF01368">
    <property type="entry name" value="DHH"/>
    <property type="match status" value="1"/>
</dbReference>
<dbReference type="AlphaFoldDB" id="A0A0U2L6E3"/>
<evidence type="ECO:0000313" key="3">
    <source>
        <dbReference type="EMBL" id="ALT69342.1"/>
    </source>
</evidence>
<dbReference type="RefSeq" id="WP_058739581.1">
    <property type="nucleotide sequence ID" value="NZ_CP011266.1"/>
</dbReference>
<dbReference type="Proteomes" id="UP000067738">
    <property type="component" value="Chromosome"/>
</dbReference>
<organism evidence="3 4">
    <name type="scientific">Methanobrevibacter millerae</name>
    <dbReference type="NCBI Taxonomy" id="230361"/>
    <lineage>
        <taxon>Archaea</taxon>
        <taxon>Methanobacteriati</taxon>
        <taxon>Methanobacteriota</taxon>
        <taxon>Methanomada group</taxon>
        <taxon>Methanobacteria</taxon>
        <taxon>Methanobacteriales</taxon>
        <taxon>Methanobacteriaceae</taxon>
        <taxon>Methanobrevibacter</taxon>
    </lineage>
</organism>
<evidence type="ECO:0000313" key="4">
    <source>
        <dbReference type="Proteomes" id="UP000067738"/>
    </source>
</evidence>
<dbReference type="InterPro" id="IPR003156">
    <property type="entry name" value="DHHA1_dom"/>
</dbReference>
<dbReference type="GO" id="GO:0004527">
    <property type="term" value="F:exonuclease activity"/>
    <property type="evidence" value="ECO:0007669"/>
    <property type="project" value="UniProtKB-KW"/>
</dbReference>
<feature type="domain" description="DDH" evidence="1">
    <location>
        <begin position="24"/>
        <end position="140"/>
    </location>
</feature>
<dbReference type="PANTHER" id="PTHR30255">
    <property type="entry name" value="SINGLE-STRANDED-DNA-SPECIFIC EXONUCLEASE RECJ"/>
    <property type="match status" value="1"/>
</dbReference>
<dbReference type="Pfam" id="PF02272">
    <property type="entry name" value="DHHA1"/>
    <property type="match status" value="1"/>
</dbReference>
<evidence type="ECO:0000259" key="2">
    <source>
        <dbReference type="Pfam" id="PF02272"/>
    </source>
</evidence>
<dbReference type="PATRIC" id="fig|230361.4.peg.1631"/>
<dbReference type="SUPFAM" id="SSF64182">
    <property type="entry name" value="DHH phosphoesterases"/>
    <property type="match status" value="1"/>
</dbReference>
<dbReference type="InterPro" id="IPR001667">
    <property type="entry name" value="DDH_dom"/>
</dbReference>
<dbReference type="InterPro" id="IPR038763">
    <property type="entry name" value="DHH_sf"/>
</dbReference>
<feature type="domain" description="DHHA1" evidence="2">
    <location>
        <begin position="431"/>
        <end position="524"/>
    </location>
</feature>
<keyword evidence="3" id="KW-0378">Hydrolase</keyword>
<dbReference type="PANTHER" id="PTHR30255:SF3">
    <property type="entry name" value="SINGLE-STRANDED-DNA-SPECIFIC EXONUCLEASE RECJ"/>
    <property type="match status" value="1"/>
</dbReference>
<accession>A0A0U2L6E3</accession>
<gene>
    <name evidence="3" type="primary">recJ2</name>
    <name evidence="3" type="ORF">sm9_1574</name>
</gene>
<protein>
    <submittedName>
        <fullName evidence="3">SsDNA exonuclease RecJ2</fullName>
    </submittedName>
</protein>
<sequence length="533" mass="60278">MEIPTLMSEQYRQARELIENSSSIKVYSHIDCDGICSGAILSTILDRQKKPHDIDFVNLDVLDDIELDHELTIFSDLGSGQHIDTKATENNNILILDHHPPLRDLDYKDKKDFTYLEINPIHHGIDGSYYVCGGGLCYFLAKEFGYTDLSWIGVLSAIGDMQNTHSGHFEGLNEIIQEDAINEGYLDLIQNDLNIYGRNTRELFIALSYFSDVKLPITNNQNESKALLDELGIDSTLHRVMPEEAEVLEKIGILCEAGKDYTLTRQDRAMLNKELDSIKAAQTLPPYLSKDEFMILFQTQRRIKRKTLSDLTNEEKGKLYNALNRMIINEVPPKYYEHIQKILIGDSYTFLLEDPASFLRDGAEFSTAMNACGRNHEEKIAMEVLKGNRDWALVELEEISRKHRYNLATSMEKVANGDKIIELENLQYFDGTGIKPEIVGTITGMILGYCNWRKPIIGFTQIEDSDGLKVSLRCSRFLSYDGIHFGNIIREVSSQVGGSGGGHAMACGAYIPISKKDEFIQKFNISLNGKISM</sequence>
<dbReference type="InterPro" id="IPR051673">
    <property type="entry name" value="SSDNA_exonuclease_RecJ"/>
</dbReference>
<dbReference type="GeneID" id="69101424"/>
<evidence type="ECO:0000259" key="1">
    <source>
        <dbReference type="Pfam" id="PF01368"/>
    </source>
</evidence>